<keyword evidence="1" id="KW-0472">Membrane</keyword>
<sequence>MMLVGCSNKIFSPKLSLSRTSPQQSKQTIYSNRFTPRSASSASINSSRTLQLIECTGVIVLFVACSPSEALEFLPEPSNALSLPTWAIHVSSVVEWVTAMGLVWQYAEATGNERWKGLTWGMLPSLGSAMCACTWHFFYNAPSLEFLVTLQAFLTIVGNATCWIAAYRIYAAAKNKDQTPA</sequence>
<name>A0A250WZG8_9CHLO</name>
<feature type="transmembrane region" description="Helical" evidence="1">
    <location>
        <begin position="118"/>
        <end position="138"/>
    </location>
</feature>
<protein>
    <recommendedName>
        <fullName evidence="4">Ycf49-like protein</fullName>
    </recommendedName>
</protein>
<evidence type="ECO:0000256" key="1">
    <source>
        <dbReference type="SAM" id="Phobius"/>
    </source>
</evidence>
<dbReference type="PANTHER" id="PTHR33833">
    <property type="entry name" value="NUCLEOLAR-LIKE PROTEIN-RELATED"/>
    <property type="match status" value="1"/>
</dbReference>
<dbReference type="PANTHER" id="PTHR33833:SF3">
    <property type="entry name" value="YCF49-LIKE PROTEIN"/>
    <property type="match status" value="1"/>
</dbReference>
<dbReference type="InterPro" id="IPR019634">
    <property type="entry name" value="Uncharacterised_Ycf49"/>
</dbReference>
<evidence type="ECO:0008006" key="4">
    <source>
        <dbReference type="Google" id="ProtNLM"/>
    </source>
</evidence>
<organism evidence="2 3">
    <name type="scientific">Chlamydomonas eustigma</name>
    <dbReference type="NCBI Taxonomy" id="1157962"/>
    <lineage>
        <taxon>Eukaryota</taxon>
        <taxon>Viridiplantae</taxon>
        <taxon>Chlorophyta</taxon>
        <taxon>core chlorophytes</taxon>
        <taxon>Chlorophyceae</taxon>
        <taxon>CS clade</taxon>
        <taxon>Chlamydomonadales</taxon>
        <taxon>Chlamydomonadaceae</taxon>
        <taxon>Chlamydomonas</taxon>
    </lineage>
</organism>
<reference evidence="2 3" key="1">
    <citation type="submission" date="2017-08" db="EMBL/GenBank/DDBJ databases">
        <title>Acidophilic green algal genome provides insights into adaptation to an acidic environment.</title>
        <authorList>
            <person name="Hirooka S."/>
            <person name="Hirose Y."/>
            <person name="Kanesaki Y."/>
            <person name="Higuchi S."/>
            <person name="Fujiwara T."/>
            <person name="Onuma R."/>
            <person name="Era A."/>
            <person name="Ohbayashi R."/>
            <person name="Uzuka A."/>
            <person name="Nozaki H."/>
            <person name="Yoshikawa H."/>
            <person name="Miyagishima S.Y."/>
        </authorList>
    </citation>
    <scope>NUCLEOTIDE SEQUENCE [LARGE SCALE GENOMIC DNA]</scope>
    <source>
        <strain evidence="2 3">NIES-2499</strain>
    </source>
</reference>
<feature type="transmembrane region" description="Helical" evidence="1">
    <location>
        <begin position="150"/>
        <end position="170"/>
    </location>
</feature>
<accession>A0A250WZG8</accession>
<keyword evidence="3" id="KW-1185">Reference proteome</keyword>
<gene>
    <name evidence="2" type="ORF">CEUSTIGMA_g3688.t1</name>
</gene>
<dbReference type="Proteomes" id="UP000232323">
    <property type="component" value="Unassembled WGS sequence"/>
</dbReference>
<dbReference type="STRING" id="1157962.A0A250WZG8"/>
<comment type="caution">
    <text evidence="2">The sequence shown here is derived from an EMBL/GenBank/DDBJ whole genome shotgun (WGS) entry which is preliminary data.</text>
</comment>
<dbReference type="AlphaFoldDB" id="A0A250WZG8"/>
<dbReference type="Pfam" id="PF10693">
    <property type="entry name" value="DUF2499"/>
    <property type="match status" value="1"/>
</dbReference>
<proteinExistence type="predicted"/>
<keyword evidence="1" id="KW-1133">Transmembrane helix</keyword>
<dbReference type="OrthoDB" id="196633at2759"/>
<evidence type="ECO:0000313" key="2">
    <source>
        <dbReference type="EMBL" id="GAX76244.1"/>
    </source>
</evidence>
<dbReference type="EMBL" id="BEGY01000016">
    <property type="protein sequence ID" value="GAX76244.1"/>
    <property type="molecule type" value="Genomic_DNA"/>
</dbReference>
<keyword evidence="1" id="KW-0812">Transmembrane</keyword>
<evidence type="ECO:0000313" key="3">
    <source>
        <dbReference type="Proteomes" id="UP000232323"/>
    </source>
</evidence>